<proteinExistence type="predicted"/>
<protein>
    <submittedName>
        <fullName evidence="2">Uncharacterized protein</fullName>
    </submittedName>
</protein>
<evidence type="ECO:0000313" key="3">
    <source>
        <dbReference type="Proteomes" id="UP000318288"/>
    </source>
</evidence>
<evidence type="ECO:0000313" key="1">
    <source>
        <dbReference type="EMBL" id="TWU42924.1"/>
    </source>
</evidence>
<dbReference type="Proteomes" id="UP000318288">
    <property type="component" value="Unassembled WGS sequence"/>
</dbReference>
<dbReference type="OrthoDB" id="278202at2"/>
<name>A0A5C6E747_9BACT</name>
<gene>
    <name evidence="2" type="ORF">Poly51_59470</name>
    <name evidence="1" type="ORF">Poly51_63500</name>
</gene>
<keyword evidence="3" id="KW-1185">Reference proteome</keyword>
<dbReference type="EMBL" id="SJPW01000024">
    <property type="protein sequence ID" value="TWU42924.1"/>
    <property type="molecule type" value="Genomic_DNA"/>
</dbReference>
<reference evidence="2 3" key="1">
    <citation type="submission" date="2019-02" db="EMBL/GenBank/DDBJ databases">
        <title>Deep-cultivation of Planctomycetes and their phenomic and genomic characterization uncovers novel biology.</title>
        <authorList>
            <person name="Wiegand S."/>
            <person name="Jogler M."/>
            <person name="Boedeker C."/>
            <person name="Pinto D."/>
            <person name="Vollmers J."/>
            <person name="Rivas-Marin E."/>
            <person name="Kohn T."/>
            <person name="Peeters S.H."/>
            <person name="Heuer A."/>
            <person name="Rast P."/>
            <person name="Oberbeckmann S."/>
            <person name="Bunk B."/>
            <person name="Jeske O."/>
            <person name="Meyerdierks A."/>
            <person name="Storesund J.E."/>
            <person name="Kallscheuer N."/>
            <person name="Luecker S."/>
            <person name="Lage O.M."/>
            <person name="Pohl T."/>
            <person name="Merkel B.J."/>
            <person name="Hornburger P."/>
            <person name="Mueller R.-W."/>
            <person name="Bruemmer F."/>
            <person name="Labrenz M."/>
            <person name="Spormann A.M."/>
            <person name="Op Den Camp H."/>
            <person name="Overmann J."/>
            <person name="Amann R."/>
            <person name="Jetten M.S.M."/>
            <person name="Mascher T."/>
            <person name="Medema M.H."/>
            <person name="Devos D.P."/>
            <person name="Kaster A.-K."/>
            <person name="Ovreas L."/>
            <person name="Rohde M."/>
            <person name="Galperin M.Y."/>
            <person name="Jogler C."/>
        </authorList>
    </citation>
    <scope>NUCLEOTIDE SEQUENCE [LARGE SCALE GENOMIC DNA]</scope>
    <source>
        <strain evidence="2 3">Poly51</strain>
    </source>
</reference>
<comment type="caution">
    <text evidence="2">The sequence shown here is derived from an EMBL/GenBank/DDBJ whole genome shotgun (WGS) entry which is preliminary data.</text>
</comment>
<dbReference type="EMBL" id="SJPW01000010">
    <property type="protein sequence ID" value="TWU44678.1"/>
    <property type="molecule type" value="Genomic_DNA"/>
</dbReference>
<dbReference type="RefSeq" id="WP_146462337.1">
    <property type="nucleotide sequence ID" value="NZ_SJPW01000010.1"/>
</dbReference>
<dbReference type="AlphaFoldDB" id="A0A5C6E747"/>
<organism evidence="2 3">
    <name type="scientific">Rubripirellula tenax</name>
    <dbReference type="NCBI Taxonomy" id="2528015"/>
    <lineage>
        <taxon>Bacteria</taxon>
        <taxon>Pseudomonadati</taxon>
        <taxon>Planctomycetota</taxon>
        <taxon>Planctomycetia</taxon>
        <taxon>Pirellulales</taxon>
        <taxon>Pirellulaceae</taxon>
        <taxon>Rubripirellula</taxon>
    </lineage>
</organism>
<accession>A0A5C6E747</accession>
<evidence type="ECO:0000313" key="2">
    <source>
        <dbReference type="EMBL" id="TWU44678.1"/>
    </source>
</evidence>
<sequence length="184" mass="20728">MSARGSLVSNPSKRPKLISESKRYIPLLWLGMLSLEDIDNDDCGAFEIDRVTAIERAERNLPFLTAVFPNLPFEDSARSLLDRLRKLRSDNIGIDITELVEPDPPNPGLQDALVAIAAQNHKYSLSIPARNVENPATGDMIKVKAQKIASTQDMLLRVCWLTPHELDEFDDEELRDIVSGYIWK</sequence>